<feature type="region of interest" description="Disordered" evidence="1">
    <location>
        <begin position="31"/>
        <end position="56"/>
    </location>
</feature>
<dbReference type="Proteomes" id="UP000023152">
    <property type="component" value="Unassembled WGS sequence"/>
</dbReference>
<proteinExistence type="predicted"/>
<reference evidence="2 3" key="1">
    <citation type="journal article" date="2013" name="Curr. Biol.">
        <title>The Genome of the Foraminiferan Reticulomyxa filosa.</title>
        <authorList>
            <person name="Glockner G."/>
            <person name="Hulsmann N."/>
            <person name="Schleicher M."/>
            <person name="Noegel A.A."/>
            <person name="Eichinger L."/>
            <person name="Gallinger C."/>
            <person name="Pawlowski J."/>
            <person name="Sierra R."/>
            <person name="Euteneuer U."/>
            <person name="Pillet L."/>
            <person name="Moustafa A."/>
            <person name="Platzer M."/>
            <person name="Groth M."/>
            <person name="Szafranski K."/>
            <person name="Schliwa M."/>
        </authorList>
    </citation>
    <scope>NUCLEOTIDE SEQUENCE [LARGE SCALE GENOMIC DNA]</scope>
</reference>
<evidence type="ECO:0000313" key="2">
    <source>
        <dbReference type="EMBL" id="ETN99795.1"/>
    </source>
</evidence>
<feature type="non-terminal residue" evidence="2">
    <location>
        <position position="1"/>
    </location>
</feature>
<name>X6LEJ8_RETFI</name>
<comment type="caution">
    <text evidence="2">The sequence shown here is derived from an EMBL/GenBank/DDBJ whole genome shotgun (WGS) entry which is preliminary data.</text>
</comment>
<organism evidence="2 3">
    <name type="scientific">Reticulomyxa filosa</name>
    <dbReference type="NCBI Taxonomy" id="46433"/>
    <lineage>
        <taxon>Eukaryota</taxon>
        <taxon>Sar</taxon>
        <taxon>Rhizaria</taxon>
        <taxon>Retaria</taxon>
        <taxon>Foraminifera</taxon>
        <taxon>Monothalamids</taxon>
        <taxon>Reticulomyxidae</taxon>
        <taxon>Reticulomyxa</taxon>
    </lineage>
</organism>
<evidence type="ECO:0000256" key="1">
    <source>
        <dbReference type="SAM" id="MobiDB-lite"/>
    </source>
</evidence>
<protein>
    <submittedName>
        <fullName evidence="2">Uncharacterized protein</fullName>
    </submittedName>
</protein>
<dbReference type="EMBL" id="ASPP01042889">
    <property type="protein sequence ID" value="ETN99795.1"/>
    <property type="molecule type" value="Genomic_DNA"/>
</dbReference>
<gene>
    <name evidence="2" type="ORF">RFI_37672</name>
</gene>
<evidence type="ECO:0000313" key="3">
    <source>
        <dbReference type="Proteomes" id="UP000023152"/>
    </source>
</evidence>
<dbReference type="Gene3D" id="2.130.10.10">
    <property type="entry name" value="YVTN repeat-like/Quinoprotein amine dehydrogenase"/>
    <property type="match status" value="1"/>
</dbReference>
<dbReference type="InterPro" id="IPR015943">
    <property type="entry name" value="WD40/YVTN_repeat-like_dom_sf"/>
</dbReference>
<accession>X6LEJ8</accession>
<keyword evidence="3" id="KW-1185">Reference proteome</keyword>
<sequence length="108" mass="12771">KITFIEIEKLKKDIELKDNQKQEMQVKETQIIQQKNKQMNNNKDEQKQNINDNSSSSIINTSSTFNFELVHFFKLIKTFTRRTNIVRSIDYSTFDDCQFICSGSDDHT</sequence>
<feature type="non-terminal residue" evidence="2">
    <location>
        <position position="108"/>
    </location>
</feature>
<dbReference type="AlphaFoldDB" id="X6LEJ8"/>